<reference evidence="2" key="1">
    <citation type="submission" date="2024-06" db="EMBL/GenBank/DDBJ databases">
        <authorList>
            <consortium name="consrtm"/>
            <person name="Uemura M."/>
            <person name="Terahara T."/>
        </authorList>
    </citation>
    <scope>NUCLEOTIDE SEQUENCE</scope>
    <source>
        <strain evidence="2">KM77-8</strain>
    </source>
</reference>
<feature type="signal peptide" evidence="1">
    <location>
        <begin position="1"/>
        <end position="21"/>
    </location>
</feature>
<dbReference type="PROSITE" id="PS51257">
    <property type="entry name" value="PROKAR_LIPOPROTEIN"/>
    <property type="match status" value="1"/>
</dbReference>
<evidence type="ECO:0008006" key="3">
    <source>
        <dbReference type="Google" id="ProtNLM"/>
    </source>
</evidence>
<gene>
    <name evidence="2" type="ORF">SHKM778_31730</name>
</gene>
<evidence type="ECO:0000256" key="1">
    <source>
        <dbReference type="SAM" id="SignalP"/>
    </source>
</evidence>
<keyword evidence="1" id="KW-0732">Signal</keyword>
<protein>
    <recommendedName>
        <fullName evidence="3">ABC transporter substrate-binding protein</fullName>
    </recommendedName>
</protein>
<feature type="chain" id="PRO_5043490623" description="ABC transporter substrate-binding protein" evidence="1">
    <location>
        <begin position="22"/>
        <end position="112"/>
    </location>
</feature>
<name>A0AAT9HHJ4_9ACTN</name>
<dbReference type="AlphaFoldDB" id="A0AAT9HHJ4"/>
<proteinExistence type="predicted"/>
<evidence type="ECO:0000313" key="2">
    <source>
        <dbReference type="EMBL" id="BFO16785.1"/>
    </source>
</evidence>
<accession>A0AAT9HHJ4</accession>
<organism evidence="2">
    <name type="scientific">Streptomyces haneummycinicus</name>
    <dbReference type="NCBI Taxonomy" id="3074435"/>
    <lineage>
        <taxon>Bacteria</taxon>
        <taxon>Bacillati</taxon>
        <taxon>Actinomycetota</taxon>
        <taxon>Actinomycetes</taxon>
        <taxon>Kitasatosporales</taxon>
        <taxon>Streptomycetaceae</taxon>
        <taxon>Streptomyces</taxon>
    </lineage>
</organism>
<sequence>MRRGAGLVALCLALVATFLTACSGDAGDDTVRLRVLAGPDLAVLGPLLGELKDETGVDLRLYHRADAETTTPDRDRYDLAWLSSDHYLRLTDRNAVRGLQRTATMTSPSSSA</sequence>
<reference evidence="2" key="2">
    <citation type="submission" date="2024-07" db="EMBL/GenBank/DDBJ databases">
        <title>Streptomyces haneummycinica sp. nov., a new antibiotic-producing actinobacterium isolated from marine sediment.</title>
        <authorList>
            <person name="Uemura M."/>
            <person name="Hamada M."/>
            <person name="Hirano S."/>
            <person name="Kobayashi K."/>
            <person name="Ohshiro T."/>
            <person name="Kobayashi T."/>
            <person name="Terahara T."/>
        </authorList>
    </citation>
    <scope>NUCLEOTIDE SEQUENCE</scope>
    <source>
        <strain evidence="2">KM77-8</strain>
    </source>
</reference>
<dbReference type="EMBL" id="AP035768">
    <property type="protein sequence ID" value="BFO16785.1"/>
    <property type="molecule type" value="Genomic_DNA"/>
</dbReference>